<reference evidence="2" key="1">
    <citation type="submission" date="2021-02" db="EMBL/GenBank/DDBJ databases">
        <authorList>
            <person name="Dougan E. K."/>
            <person name="Rhodes N."/>
            <person name="Thang M."/>
            <person name="Chan C."/>
        </authorList>
    </citation>
    <scope>NUCLEOTIDE SEQUENCE</scope>
</reference>
<sequence>VKILAPGSHFGCDHMLGIAKNYCGSLTVMTMCHMLAISRASYLLALEQYPAKEAANALLRSQRASCKELREAVERTAVRKVIWQRYQGQMGGLGDHPDELSDEDLLRRVSSAWSEVVKMLRQKRQLTLDQTRRRDDRIAEWMKKNDNGRRKVEHKKRLKDLIQTNISERGPLRYLDEADPPMVSELKPNRLAAPPRVADEDSKELVSMLKAWPTPRQSPHYKLKVWSVVGKELLSEQSGQRPGAISRLLPLVTGSRNNSVTPGLFTGLFSPSPPPLCVEEVAGNQVQQELATSGRPRAPSQLLPTSPSTPRTPRSALTADLRPGTEPGPPAKGRVKALLAAVQVVQQAGDLSGATSDPRASPEVPSSGLIPKRRGTL</sequence>
<protein>
    <submittedName>
        <fullName evidence="2">Uncharacterized protein</fullName>
    </submittedName>
</protein>
<dbReference type="Proteomes" id="UP000626109">
    <property type="component" value="Unassembled WGS sequence"/>
</dbReference>
<feature type="region of interest" description="Disordered" evidence="1">
    <location>
        <begin position="291"/>
        <end position="334"/>
    </location>
</feature>
<dbReference type="EMBL" id="CAJNNW010031291">
    <property type="protein sequence ID" value="CAE8706985.1"/>
    <property type="molecule type" value="Genomic_DNA"/>
</dbReference>
<dbReference type="AlphaFoldDB" id="A0A813KK75"/>
<proteinExistence type="predicted"/>
<evidence type="ECO:0000313" key="3">
    <source>
        <dbReference type="Proteomes" id="UP000626109"/>
    </source>
</evidence>
<gene>
    <name evidence="2" type="ORF">PGLA2088_LOCUS34347</name>
</gene>
<feature type="non-terminal residue" evidence="2">
    <location>
        <position position="377"/>
    </location>
</feature>
<feature type="compositionally biased region" description="Low complexity" evidence="1">
    <location>
        <begin position="298"/>
        <end position="318"/>
    </location>
</feature>
<feature type="non-terminal residue" evidence="2">
    <location>
        <position position="1"/>
    </location>
</feature>
<feature type="region of interest" description="Disordered" evidence="1">
    <location>
        <begin position="349"/>
        <end position="377"/>
    </location>
</feature>
<name>A0A813KK75_POLGL</name>
<evidence type="ECO:0000313" key="2">
    <source>
        <dbReference type="EMBL" id="CAE8706985.1"/>
    </source>
</evidence>
<accession>A0A813KK75</accession>
<evidence type="ECO:0000256" key="1">
    <source>
        <dbReference type="SAM" id="MobiDB-lite"/>
    </source>
</evidence>
<comment type="caution">
    <text evidence="2">The sequence shown here is derived from an EMBL/GenBank/DDBJ whole genome shotgun (WGS) entry which is preliminary data.</text>
</comment>
<organism evidence="2 3">
    <name type="scientific">Polarella glacialis</name>
    <name type="common">Dinoflagellate</name>
    <dbReference type="NCBI Taxonomy" id="89957"/>
    <lineage>
        <taxon>Eukaryota</taxon>
        <taxon>Sar</taxon>
        <taxon>Alveolata</taxon>
        <taxon>Dinophyceae</taxon>
        <taxon>Suessiales</taxon>
        <taxon>Suessiaceae</taxon>
        <taxon>Polarella</taxon>
    </lineage>
</organism>